<dbReference type="Proteomes" id="UP000263642">
    <property type="component" value="Unassembled WGS sequence"/>
</dbReference>
<organism evidence="3 4">
    <name type="scientific">Gimesia maris</name>
    <dbReference type="NCBI Taxonomy" id="122"/>
    <lineage>
        <taxon>Bacteria</taxon>
        <taxon>Pseudomonadati</taxon>
        <taxon>Planctomycetota</taxon>
        <taxon>Planctomycetia</taxon>
        <taxon>Planctomycetales</taxon>
        <taxon>Planctomycetaceae</taxon>
        <taxon>Gimesia</taxon>
    </lineage>
</organism>
<protein>
    <recommendedName>
        <fullName evidence="5">IncA protein</fullName>
    </recommendedName>
</protein>
<dbReference type="PROSITE" id="PS51257">
    <property type="entry name" value="PROKAR_LIPOPROTEIN"/>
    <property type="match status" value="1"/>
</dbReference>
<dbReference type="Gene3D" id="1.10.287.1490">
    <property type="match status" value="1"/>
</dbReference>
<reference evidence="3 4" key="1">
    <citation type="journal article" date="2018" name="Nat. Biotechnol.">
        <title>A standardized bacterial taxonomy based on genome phylogeny substantially revises the tree of life.</title>
        <authorList>
            <person name="Parks D.H."/>
            <person name="Chuvochina M."/>
            <person name="Waite D.W."/>
            <person name="Rinke C."/>
            <person name="Skarshewski A."/>
            <person name="Chaumeil P.A."/>
            <person name="Hugenholtz P."/>
        </authorList>
    </citation>
    <scope>NUCLEOTIDE SEQUENCE [LARGE SCALE GENOMIC DNA]</scope>
    <source>
        <strain evidence="3">UBA9375</strain>
    </source>
</reference>
<feature type="coiled-coil region" evidence="1">
    <location>
        <begin position="50"/>
        <end position="130"/>
    </location>
</feature>
<evidence type="ECO:0000256" key="2">
    <source>
        <dbReference type="SAM" id="Phobius"/>
    </source>
</evidence>
<keyword evidence="2" id="KW-0812">Transmembrane</keyword>
<dbReference type="AlphaFoldDB" id="A0A3D3RI98"/>
<sequence length="264" mass="29784">MGRKKKDSEETVSLFPFLSILACVIGVLTLMITAMALSQMDQQDDSLKRVEEFEKDQKEITEKQQELEQVQSQVEDLSKLNRDLILALEELKKLKQEKNKIPTDITPEEKVKLLAEANRLEKRIAEIKDEPMTLQKEIDKLKIELNKRENPVAAEVRIQPGGSGVDLNPTFIECTKNGIVVLDGPAKDLHVRRDDLRKSLPFVELLDKIGAQNKGTVIFLIREDAIYTYNIASSVARSRYCPNGKLPVEGNGKIDLSRFKNAAG</sequence>
<keyword evidence="2" id="KW-1133">Transmembrane helix</keyword>
<gene>
    <name evidence="3" type="ORF">DIT97_33920</name>
</gene>
<evidence type="ECO:0000256" key="1">
    <source>
        <dbReference type="SAM" id="Coils"/>
    </source>
</evidence>
<evidence type="ECO:0000313" key="3">
    <source>
        <dbReference type="EMBL" id="HCO27757.1"/>
    </source>
</evidence>
<name>A0A3D3RI98_9PLAN</name>
<evidence type="ECO:0000313" key="4">
    <source>
        <dbReference type="Proteomes" id="UP000263642"/>
    </source>
</evidence>
<comment type="caution">
    <text evidence="3">The sequence shown here is derived from an EMBL/GenBank/DDBJ whole genome shotgun (WGS) entry which is preliminary data.</text>
</comment>
<proteinExistence type="predicted"/>
<dbReference type="EMBL" id="DQAY01000206">
    <property type="protein sequence ID" value="HCO27757.1"/>
    <property type="molecule type" value="Genomic_DNA"/>
</dbReference>
<keyword evidence="2" id="KW-0472">Membrane</keyword>
<evidence type="ECO:0008006" key="5">
    <source>
        <dbReference type="Google" id="ProtNLM"/>
    </source>
</evidence>
<accession>A0A3D3RI98</accession>
<keyword evidence="1" id="KW-0175">Coiled coil</keyword>
<feature type="transmembrane region" description="Helical" evidence="2">
    <location>
        <begin position="12"/>
        <end position="37"/>
    </location>
</feature>